<dbReference type="GO" id="GO:0008270">
    <property type="term" value="F:zinc ion binding"/>
    <property type="evidence" value="ECO:0007669"/>
    <property type="project" value="InterPro"/>
</dbReference>
<dbReference type="GO" id="GO:0005615">
    <property type="term" value="C:extracellular space"/>
    <property type="evidence" value="ECO:0007669"/>
    <property type="project" value="TreeGrafter"/>
</dbReference>
<evidence type="ECO:0000259" key="2">
    <source>
        <dbReference type="Pfam" id="PF17900"/>
    </source>
</evidence>
<dbReference type="GO" id="GO:0005737">
    <property type="term" value="C:cytoplasm"/>
    <property type="evidence" value="ECO:0007669"/>
    <property type="project" value="TreeGrafter"/>
</dbReference>
<dbReference type="Gene3D" id="1.10.390.10">
    <property type="entry name" value="Neutral Protease Domain 2"/>
    <property type="match status" value="1"/>
</dbReference>
<dbReference type="SUPFAM" id="SSF63737">
    <property type="entry name" value="Leukotriene A4 hydrolase N-terminal domain"/>
    <property type="match status" value="1"/>
</dbReference>
<dbReference type="Pfam" id="PF17900">
    <property type="entry name" value="Peptidase_M1_N"/>
    <property type="match status" value="1"/>
</dbReference>
<keyword evidence="4" id="KW-1185">Reference proteome</keyword>
<evidence type="ECO:0000313" key="3">
    <source>
        <dbReference type="EMBL" id="KAG9393646.1"/>
    </source>
</evidence>
<dbReference type="Gene3D" id="3.30.2010.30">
    <property type="match status" value="1"/>
</dbReference>
<dbReference type="EMBL" id="JAHDYR010000021">
    <property type="protein sequence ID" value="KAG9393646.1"/>
    <property type="molecule type" value="Genomic_DNA"/>
</dbReference>
<dbReference type="GO" id="GO:0006508">
    <property type="term" value="P:proteolysis"/>
    <property type="evidence" value="ECO:0007669"/>
    <property type="project" value="TreeGrafter"/>
</dbReference>
<name>A0A8J6ASV3_9EUKA</name>
<dbReference type="AlphaFoldDB" id="A0A8J6ASV3"/>
<dbReference type="Proteomes" id="UP000717585">
    <property type="component" value="Unassembled WGS sequence"/>
</dbReference>
<protein>
    <submittedName>
        <fullName evidence="3">AMINOPEPTIDASE-RELATED</fullName>
    </submittedName>
</protein>
<dbReference type="GO" id="GO:0042277">
    <property type="term" value="F:peptide binding"/>
    <property type="evidence" value="ECO:0007669"/>
    <property type="project" value="TreeGrafter"/>
</dbReference>
<dbReference type="PANTHER" id="PTHR11533:SF299">
    <property type="entry name" value="AMINOPEPTIDASE"/>
    <property type="match status" value="1"/>
</dbReference>
<dbReference type="InterPro" id="IPR014782">
    <property type="entry name" value="Peptidase_M1_dom"/>
</dbReference>
<comment type="caution">
    <text evidence="3">The sequence shown here is derived from an EMBL/GenBank/DDBJ whole genome shotgun (WGS) entry which is preliminary data.</text>
</comment>
<dbReference type="GO" id="GO:0016020">
    <property type="term" value="C:membrane"/>
    <property type="evidence" value="ECO:0007669"/>
    <property type="project" value="TreeGrafter"/>
</dbReference>
<dbReference type="InterPro" id="IPR042097">
    <property type="entry name" value="Aminopeptidase_N-like_N_sf"/>
</dbReference>
<gene>
    <name evidence="3" type="ORF">J8273_4764</name>
</gene>
<reference evidence="3" key="1">
    <citation type="submission" date="2021-05" db="EMBL/GenBank/DDBJ databases">
        <title>A free-living protist that lacks canonical eukaryotic 1 DNA replication and segregation systems.</title>
        <authorList>
            <person name="Salas-Leiva D.E."/>
            <person name="Tromer E.C."/>
            <person name="Curtis B.A."/>
            <person name="Jerlstrom-Hultqvist J."/>
            <person name="Kolisko M."/>
            <person name="Yi Z."/>
            <person name="Salas-Leiva J.S."/>
            <person name="Gallot-Lavallee L."/>
            <person name="Kops G.J.P.L."/>
            <person name="Archibald J.M."/>
            <person name="Simpson A.G.B."/>
            <person name="Roger A.J."/>
        </authorList>
    </citation>
    <scope>NUCLEOTIDE SEQUENCE</scope>
    <source>
        <strain evidence="3">BICM</strain>
    </source>
</reference>
<evidence type="ECO:0000313" key="4">
    <source>
        <dbReference type="Proteomes" id="UP000717585"/>
    </source>
</evidence>
<dbReference type="InterPro" id="IPR045357">
    <property type="entry name" value="Aminopeptidase_N-like_N"/>
</dbReference>
<keyword evidence="3" id="KW-0645">Protease</keyword>
<sequence>MSEEPPITPVASYALKIDTTTYQSGIVAASCEYTFAENTSHPIILDCSVKTVLNVFHGITDLPFTVTPDRLIIDPERTHQSLHRLTVAFKVAVNTDMTAAYSTEWLEEPAFVLQAAPTFAPAIFPCSTGARAPISLKVTIPHLYHTVSNMPTRSIHHKTETTVVFAESPPMRPGSLALVVVNRVHTRSLRQTKVPVAVMSPRASQTTDLLADWAIVVIQYLEDLFGVEFPIPKLDIVFLPEFPVSAFENFGCILFRKTTARLPTLFSTVAHEIIHQYFGQGVGHARAHETFLAEGPARFFQYKVMADCFEEFNRAHSLERQLPDLAAKFYIDVIDAGLAKETACPPFTLGLTPDVRVERREGAYVTVVGAEICQNDAFYDDLVYTKGAALFHMIAGLFPATAGHNPFIRALSAYLSDNMFSDVTSETLISYLTKLRHPEIPAQIITKLIHDHINLPLFPTVAASVVPIADCDENTVAGVEDVIDSFLLEAGKDPAQYSLISIMYVHVRESFGNRLVPLLVETVGDPSAYPIFIDEALRFSTASGEGFLASCDAERIAIIAHTGKHAIPVLDDRAAAYCRVEYPLLTMERIVEEWVDLDVGQRLSALTSLTHALRCGLIKVDPFSGMLERIGVTESNEMIGYEIVHRLSDVAFTFNAGNSFHVESVRRCARSMLARAVTDPESFFDLCDTKPEFRTTFCLLIRLLAVACHDEEIISTLVRVGHEVELTVDPAAGIEEPEDIPLPSMRSLEVLISGLEAFLRQDIMWSITHFKNIPARTAIPPESHKIILALYSKSTHVAHLQNRDYSPEVWSDLGQLAWSSDPEDVYNVLAGVMLSPAFRVSDCIHLFRLACFNPSCPQIPLCFIEKQQTDLIRRFGQQPFTMLMLVDMASRFIADKDGFGVLHRISELPSLPDPVSRAVEQGLRRIGMNMELCK</sequence>
<organism evidence="3 4">
    <name type="scientific">Carpediemonas membranifera</name>
    <dbReference type="NCBI Taxonomy" id="201153"/>
    <lineage>
        <taxon>Eukaryota</taxon>
        <taxon>Metamonada</taxon>
        <taxon>Carpediemonas-like organisms</taxon>
        <taxon>Carpediemonas</taxon>
    </lineage>
</organism>
<dbReference type="GO" id="GO:0043171">
    <property type="term" value="P:peptide catabolic process"/>
    <property type="evidence" value="ECO:0007669"/>
    <property type="project" value="TreeGrafter"/>
</dbReference>
<keyword evidence="3" id="KW-0378">Hydrolase</keyword>
<dbReference type="Gene3D" id="2.60.40.1730">
    <property type="entry name" value="tricorn interacting facor f3 domain"/>
    <property type="match status" value="1"/>
</dbReference>
<dbReference type="PANTHER" id="PTHR11533">
    <property type="entry name" value="PROTEASE M1 ZINC METALLOPROTEASE"/>
    <property type="match status" value="1"/>
</dbReference>
<dbReference type="Pfam" id="PF01433">
    <property type="entry name" value="Peptidase_M1"/>
    <property type="match status" value="1"/>
</dbReference>
<dbReference type="OrthoDB" id="10031169at2759"/>
<evidence type="ECO:0000259" key="1">
    <source>
        <dbReference type="Pfam" id="PF01433"/>
    </source>
</evidence>
<keyword evidence="3" id="KW-0031">Aminopeptidase</keyword>
<dbReference type="SUPFAM" id="SSF55486">
    <property type="entry name" value="Metalloproteases ('zincins'), catalytic domain"/>
    <property type="match status" value="1"/>
</dbReference>
<dbReference type="GO" id="GO:0070006">
    <property type="term" value="F:metalloaminopeptidase activity"/>
    <property type="evidence" value="ECO:0007669"/>
    <property type="project" value="TreeGrafter"/>
</dbReference>
<feature type="domain" description="Aminopeptidase N-like N-terminal" evidence="2">
    <location>
        <begin position="38"/>
        <end position="171"/>
    </location>
</feature>
<dbReference type="InterPro" id="IPR027268">
    <property type="entry name" value="Peptidase_M4/M1_CTD_sf"/>
</dbReference>
<accession>A0A8J6ASV3</accession>
<feature type="domain" description="Peptidase M1 membrane alanine aminopeptidase" evidence="1">
    <location>
        <begin position="215"/>
        <end position="328"/>
    </location>
</feature>
<dbReference type="InterPro" id="IPR050344">
    <property type="entry name" value="Peptidase_M1_aminopeptidases"/>
</dbReference>
<proteinExistence type="predicted"/>